<reference evidence="1" key="1">
    <citation type="journal article" date="2015" name="Nature">
        <title>Complex archaea that bridge the gap between prokaryotes and eukaryotes.</title>
        <authorList>
            <person name="Spang A."/>
            <person name="Saw J.H."/>
            <person name="Jorgensen S.L."/>
            <person name="Zaremba-Niedzwiedzka K."/>
            <person name="Martijn J."/>
            <person name="Lind A.E."/>
            <person name="van Eijk R."/>
            <person name="Schleper C."/>
            <person name="Guy L."/>
            <person name="Ettema T.J."/>
        </authorList>
    </citation>
    <scope>NUCLEOTIDE SEQUENCE</scope>
</reference>
<gene>
    <name evidence="1" type="ORF">LCGC14_2539700</name>
</gene>
<proteinExistence type="predicted"/>
<sequence>MQMQPIIIAEIFLMVMTMTTHKFSLITLACLTAYNATAAEQSDLERITVYQKQNHVVLNSGLATKSDMSLMETPAPVVVVDPFLLLSIGYGTSDNSTQQRQRRHRRNYEPVDLHTGSPIGFSSLGATALQSWPLVMTQDSPLR</sequence>
<evidence type="ECO:0000313" key="1">
    <source>
        <dbReference type="EMBL" id="KKL12046.1"/>
    </source>
</evidence>
<protein>
    <submittedName>
        <fullName evidence="1">Uncharacterized protein</fullName>
    </submittedName>
</protein>
<accession>A0A0F9D2K7</accession>
<name>A0A0F9D2K7_9ZZZZ</name>
<dbReference type="AlphaFoldDB" id="A0A0F9D2K7"/>
<organism evidence="1">
    <name type="scientific">marine sediment metagenome</name>
    <dbReference type="NCBI Taxonomy" id="412755"/>
    <lineage>
        <taxon>unclassified sequences</taxon>
        <taxon>metagenomes</taxon>
        <taxon>ecological metagenomes</taxon>
    </lineage>
</organism>
<comment type="caution">
    <text evidence="1">The sequence shown here is derived from an EMBL/GenBank/DDBJ whole genome shotgun (WGS) entry which is preliminary data.</text>
</comment>
<dbReference type="EMBL" id="LAZR01041416">
    <property type="protein sequence ID" value="KKL12046.1"/>
    <property type="molecule type" value="Genomic_DNA"/>
</dbReference>